<dbReference type="EMBL" id="CP040899">
    <property type="protein sequence ID" value="QDB79385.1"/>
    <property type="molecule type" value="Genomic_DNA"/>
</dbReference>
<dbReference type="PANTHER" id="PTHR35861">
    <property type="match status" value="1"/>
</dbReference>
<sequence>MAIQVSTPGVYINEVTGPGVIQGVGTSTAAFVGPTGRGPAGTPTAVTTYDQFIATFGTTGPAAPHLVVDGRLFHLSLAVLGFFENGGSRAYVVRTDNSVAGSLPLLNDDGATVAVVRADAPGHTPTVEVVRSSGQSFSVVGTTANVASPPPGPSPIPGDTTHDLNLDDASGFQVGDDVVTDGAVTARITHIDGTWIRPSVALAAHPTLHTAPLTAGGAGGTLRLGEPVAVLRPGSPVTLTNSVPQTARTAVVSIDGARVRVAAPDVDFELAGRNPTMSIGRYTLASGTATITARAGTDLTVDDPSPFAPGDVVSDGTDTATVLTVTGNVVTVDTAPPGPTLTITDLSPTTDRFRVLSPQGLAPGMLVRLSSGADTAHAVISQVASSGLVTLTSTPARTVTIAAGGTLEVLEFSLAVTDSDGGATEVFTGLSTSPTSASYWLTSITSDLVTVTAPDPPLLGTNEDQMPATIAPTQLPAGTVGTPATLGLADYGAALDALARIDEVSIVCAPDAASLPPDTRTLVHDAMIRHCVKMADRIAVIDPPPGLTPSMENGVGMFRQAVQSERGFAALYYPWVLVLDPTQLPPLPPRRLAIPPSGHVAGVMARTDAKEGVFHAPAGQNKTLSGVLGVEWLVTDEEQGPLNLGGTNVLRILPGTAQVAVWGARTTVAPNVTDWMFVNVRRLLLFIEESIQEAVRWAVFAPNDRSLWKSLERVIRVFLRTQWRNGALFGATEDEAFRVRIDDGLNPPEVRNVGRLNIEIKVAPVRPAEFIVITIGLFDGGTDVEEA</sequence>
<dbReference type="InterPro" id="IPR052042">
    <property type="entry name" value="Tail_sheath_structural"/>
</dbReference>
<comment type="similarity">
    <text evidence="1">Belongs to the myoviridae tail sheath protein family.</text>
</comment>
<accession>A0ABX5VRH7</accession>
<dbReference type="Pfam" id="PF17482">
    <property type="entry name" value="Phage_sheath_1C"/>
    <property type="match status" value="1"/>
</dbReference>
<feature type="domain" description="Tail sheath protein subtilisin-like" evidence="2">
    <location>
        <begin position="489"/>
        <end position="667"/>
    </location>
</feature>
<evidence type="ECO:0008006" key="6">
    <source>
        <dbReference type="Google" id="ProtNLM"/>
    </source>
</evidence>
<evidence type="ECO:0000313" key="5">
    <source>
        <dbReference type="Proteomes" id="UP000313948"/>
    </source>
</evidence>
<evidence type="ECO:0000259" key="2">
    <source>
        <dbReference type="Pfam" id="PF04984"/>
    </source>
</evidence>
<proteinExistence type="inferred from homology"/>
<reference evidence="4 5" key="1">
    <citation type="submission" date="2019-05" db="EMBL/GenBank/DDBJ databases">
        <title>Georgenia *** sp. nov., and Georgenia *** sp. nov., isolated from the intestinal contents of plateau pika (Ochotona curzoniae) in the Qinghai-Tibet plateau of China.</title>
        <authorList>
            <person name="Tian Z."/>
        </authorList>
    </citation>
    <scope>NUCLEOTIDE SEQUENCE [LARGE SCALE GENOMIC DNA]</scope>
    <source>
        <strain evidence="4 5">Z294</strain>
    </source>
</reference>
<dbReference type="PANTHER" id="PTHR35861:SF1">
    <property type="entry name" value="PHAGE TAIL SHEATH PROTEIN"/>
    <property type="match status" value="1"/>
</dbReference>
<feature type="domain" description="Tail sheath protein C-terminal" evidence="3">
    <location>
        <begin position="674"/>
        <end position="775"/>
    </location>
</feature>
<dbReference type="Proteomes" id="UP000313948">
    <property type="component" value="Chromosome"/>
</dbReference>
<name>A0ABX5VRH7_9MICO</name>
<evidence type="ECO:0000259" key="3">
    <source>
        <dbReference type="Pfam" id="PF17482"/>
    </source>
</evidence>
<dbReference type="RefSeq" id="WP_139948471.1">
    <property type="nucleotide sequence ID" value="NZ_CP040899.1"/>
</dbReference>
<dbReference type="Pfam" id="PF04984">
    <property type="entry name" value="Phage_sheath_1"/>
    <property type="match status" value="1"/>
</dbReference>
<protein>
    <recommendedName>
        <fullName evidence="6">Phage tail sheath family protein</fullName>
    </recommendedName>
</protein>
<gene>
    <name evidence="4" type="ORF">FE251_08385</name>
</gene>
<dbReference type="InterPro" id="IPR020287">
    <property type="entry name" value="Tail_sheath_C"/>
</dbReference>
<dbReference type="InterPro" id="IPR035089">
    <property type="entry name" value="Phage_sheath_subtilisin"/>
</dbReference>
<keyword evidence="5" id="KW-1185">Reference proteome</keyword>
<organism evidence="4 5">
    <name type="scientific">Georgenia wutianyii</name>
    <dbReference type="NCBI Taxonomy" id="2585135"/>
    <lineage>
        <taxon>Bacteria</taxon>
        <taxon>Bacillati</taxon>
        <taxon>Actinomycetota</taxon>
        <taxon>Actinomycetes</taxon>
        <taxon>Micrococcales</taxon>
        <taxon>Bogoriellaceae</taxon>
        <taxon>Georgenia</taxon>
    </lineage>
</organism>
<evidence type="ECO:0000313" key="4">
    <source>
        <dbReference type="EMBL" id="QDB79385.1"/>
    </source>
</evidence>
<evidence type="ECO:0000256" key="1">
    <source>
        <dbReference type="ARBA" id="ARBA00008005"/>
    </source>
</evidence>
<dbReference type="Gene3D" id="3.40.50.11780">
    <property type="match status" value="2"/>
</dbReference>